<name>A0AA88CSF0_FICCA</name>
<dbReference type="AlphaFoldDB" id="A0AA88CSF0"/>
<reference evidence="1" key="1">
    <citation type="submission" date="2023-07" db="EMBL/GenBank/DDBJ databases">
        <title>draft genome sequence of fig (Ficus carica).</title>
        <authorList>
            <person name="Takahashi T."/>
            <person name="Nishimura K."/>
        </authorList>
    </citation>
    <scope>NUCLEOTIDE SEQUENCE</scope>
</reference>
<dbReference type="EMBL" id="BTGU01000002">
    <property type="protein sequence ID" value="GMN29755.1"/>
    <property type="molecule type" value="Genomic_DNA"/>
</dbReference>
<dbReference type="Proteomes" id="UP001187192">
    <property type="component" value="Unassembled WGS sequence"/>
</dbReference>
<proteinExistence type="predicted"/>
<gene>
    <name evidence="1" type="ORF">TIFTF001_002550</name>
</gene>
<keyword evidence="2" id="KW-1185">Reference proteome</keyword>
<accession>A0AA88CSF0</accession>
<organism evidence="1 2">
    <name type="scientific">Ficus carica</name>
    <name type="common">Common fig</name>
    <dbReference type="NCBI Taxonomy" id="3494"/>
    <lineage>
        <taxon>Eukaryota</taxon>
        <taxon>Viridiplantae</taxon>
        <taxon>Streptophyta</taxon>
        <taxon>Embryophyta</taxon>
        <taxon>Tracheophyta</taxon>
        <taxon>Spermatophyta</taxon>
        <taxon>Magnoliopsida</taxon>
        <taxon>eudicotyledons</taxon>
        <taxon>Gunneridae</taxon>
        <taxon>Pentapetalae</taxon>
        <taxon>rosids</taxon>
        <taxon>fabids</taxon>
        <taxon>Rosales</taxon>
        <taxon>Moraceae</taxon>
        <taxon>Ficeae</taxon>
        <taxon>Ficus</taxon>
    </lineage>
</organism>
<protein>
    <submittedName>
        <fullName evidence="1">Uncharacterized protein</fullName>
    </submittedName>
</protein>
<evidence type="ECO:0000313" key="1">
    <source>
        <dbReference type="EMBL" id="GMN29755.1"/>
    </source>
</evidence>
<comment type="caution">
    <text evidence="1">The sequence shown here is derived from an EMBL/GenBank/DDBJ whole genome shotgun (WGS) entry which is preliminary data.</text>
</comment>
<evidence type="ECO:0000313" key="2">
    <source>
        <dbReference type="Proteomes" id="UP001187192"/>
    </source>
</evidence>
<sequence length="133" mass="15168">MKIIEEKREKQCQLARESNSIKMMMENGSAEEAKSLRKLNIEKKKTMSGISGSSYTTSSLESAARKACISPEKYVASRQEFLRTYHLTTTTTTAGKKKESVGNRTKKWFKDNKPKNRLRFIVLCMAAKLDVHD</sequence>